<feature type="chain" id="PRO_5028857739" evidence="2">
    <location>
        <begin position="21"/>
        <end position="108"/>
    </location>
</feature>
<protein>
    <submittedName>
        <fullName evidence="4">Cupredoxin domain-containing protein</fullName>
    </submittedName>
</protein>
<keyword evidence="5" id="KW-1185">Reference proteome</keyword>
<feature type="signal peptide" evidence="2">
    <location>
        <begin position="1"/>
        <end position="20"/>
    </location>
</feature>
<dbReference type="GO" id="GO:0009279">
    <property type="term" value="C:cell outer membrane"/>
    <property type="evidence" value="ECO:0007669"/>
    <property type="project" value="UniProtKB-SubCell"/>
</dbReference>
<name>A0A7D5V9E6_9NEIS</name>
<comment type="subcellular location">
    <subcellularLocation>
        <location evidence="1">Cell outer membrane</location>
        <topology evidence="1">Lipid-anchor</topology>
    </subcellularLocation>
</comment>
<dbReference type="EMBL" id="CP058952">
    <property type="protein sequence ID" value="QLI81318.1"/>
    <property type="molecule type" value="Genomic_DNA"/>
</dbReference>
<dbReference type="RefSeq" id="WP_180308445.1">
    <property type="nucleotide sequence ID" value="NZ_CP058952.1"/>
</dbReference>
<dbReference type="Pfam" id="PF13473">
    <property type="entry name" value="Cupredoxin_1"/>
    <property type="match status" value="1"/>
</dbReference>
<evidence type="ECO:0000259" key="3">
    <source>
        <dbReference type="Pfam" id="PF13473"/>
    </source>
</evidence>
<evidence type="ECO:0000256" key="2">
    <source>
        <dbReference type="SAM" id="SignalP"/>
    </source>
</evidence>
<dbReference type="Gene3D" id="2.60.40.420">
    <property type="entry name" value="Cupredoxins - blue copper proteins"/>
    <property type="match status" value="1"/>
</dbReference>
<reference evidence="4 5" key="1">
    <citation type="journal article" date="2016" name="Int. J. Syst. Evol. Microbiol.">
        <title>Chitinibacter fontanus sp. nov., isolated from a spring.</title>
        <authorList>
            <person name="Sheu S.Y."/>
            <person name="Li Y.S."/>
            <person name="Young C.C."/>
            <person name="Chen W.M."/>
        </authorList>
    </citation>
    <scope>NUCLEOTIDE SEQUENCE [LARGE SCALE GENOMIC DNA]</scope>
    <source>
        <strain evidence="4 5">STM-7</strain>
    </source>
</reference>
<evidence type="ECO:0000313" key="5">
    <source>
        <dbReference type="Proteomes" id="UP000510822"/>
    </source>
</evidence>
<sequence>MLRAILLTLTTLIATTVVHAETTALTLTARANGFEPATLNAPAGKAIDLTVVNDSKAAVEFESKPLRQEKVIAPSKSIVIHLKPLAAGEYKFVNEYLEDKVRGVLVVK</sequence>
<feature type="domain" description="EfeO-type cupredoxin-like" evidence="3">
    <location>
        <begin position="4"/>
        <end position="107"/>
    </location>
</feature>
<proteinExistence type="predicted"/>
<dbReference type="SUPFAM" id="SSF49503">
    <property type="entry name" value="Cupredoxins"/>
    <property type="match status" value="1"/>
</dbReference>
<dbReference type="Proteomes" id="UP000510822">
    <property type="component" value="Chromosome"/>
</dbReference>
<keyword evidence="2" id="KW-0732">Signal</keyword>
<dbReference type="InterPro" id="IPR028096">
    <property type="entry name" value="EfeO_Cupredoxin"/>
</dbReference>
<gene>
    <name evidence="4" type="ORF">HZU75_07150</name>
</gene>
<evidence type="ECO:0000256" key="1">
    <source>
        <dbReference type="ARBA" id="ARBA00004459"/>
    </source>
</evidence>
<accession>A0A7D5V9E6</accession>
<evidence type="ECO:0000313" key="4">
    <source>
        <dbReference type="EMBL" id="QLI81318.1"/>
    </source>
</evidence>
<dbReference type="AlphaFoldDB" id="A0A7D5V9E6"/>
<organism evidence="4 5">
    <name type="scientific">Chitinibacter fontanus</name>
    <dbReference type="NCBI Taxonomy" id="1737446"/>
    <lineage>
        <taxon>Bacteria</taxon>
        <taxon>Pseudomonadati</taxon>
        <taxon>Pseudomonadota</taxon>
        <taxon>Betaproteobacteria</taxon>
        <taxon>Neisseriales</taxon>
        <taxon>Chitinibacteraceae</taxon>
        <taxon>Chitinibacter</taxon>
    </lineage>
</organism>
<dbReference type="InterPro" id="IPR008972">
    <property type="entry name" value="Cupredoxin"/>
</dbReference>
<dbReference type="KEGG" id="cfon:HZU75_07150"/>